<keyword evidence="2" id="KW-0732">Signal</keyword>
<dbReference type="SUPFAM" id="SSF56349">
    <property type="entry name" value="DNA breaking-rejoining enzymes"/>
    <property type="match status" value="1"/>
</dbReference>
<feature type="chain" id="PRO_5045986135" evidence="2">
    <location>
        <begin position="23"/>
        <end position="1210"/>
    </location>
</feature>
<reference evidence="3" key="1">
    <citation type="submission" date="2023-10" db="EMBL/GenBank/DDBJ databases">
        <authorList>
            <person name="Chen Y."/>
            <person name="Shah S."/>
            <person name="Dougan E. K."/>
            <person name="Thang M."/>
            <person name="Chan C."/>
        </authorList>
    </citation>
    <scope>NUCLEOTIDE SEQUENCE [LARGE SCALE GENOMIC DNA]</scope>
</reference>
<name>A0ABN9PD13_9DINO</name>
<feature type="non-terminal residue" evidence="3">
    <location>
        <position position="1210"/>
    </location>
</feature>
<evidence type="ECO:0000256" key="2">
    <source>
        <dbReference type="SAM" id="SignalP"/>
    </source>
</evidence>
<feature type="region of interest" description="Disordered" evidence="1">
    <location>
        <begin position="863"/>
        <end position="898"/>
    </location>
</feature>
<gene>
    <name evidence="3" type="ORF">PCOR1329_LOCUS1953</name>
</gene>
<organism evidence="3 4">
    <name type="scientific">Prorocentrum cordatum</name>
    <dbReference type="NCBI Taxonomy" id="2364126"/>
    <lineage>
        <taxon>Eukaryota</taxon>
        <taxon>Sar</taxon>
        <taxon>Alveolata</taxon>
        <taxon>Dinophyceae</taxon>
        <taxon>Prorocentrales</taxon>
        <taxon>Prorocentraceae</taxon>
        <taxon>Prorocentrum</taxon>
    </lineage>
</organism>
<dbReference type="EMBL" id="CAUYUJ010000479">
    <property type="protein sequence ID" value="CAK0790753.1"/>
    <property type="molecule type" value="Genomic_DNA"/>
</dbReference>
<proteinExistence type="predicted"/>
<protein>
    <submittedName>
        <fullName evidence="3">Uncharacterized protein</fullName>
    </submittedName>
</protein>
<comment type="caution">
    <text evidence="3">The sequence shown here is derived from an EMBL/GenBank/DDBJ whole genome shotgun (WGS) entry which is preliminary data.</text>
</comment>
<dbReference type="InterPro" id="IPR011010">
    <property type="entry name" value="DNA_brk_join_enz"/>
</dbReference>
<feature type="region of interest" description="Disordered" evidence="1">
    <location>
        <begin position="792"/>
        <end position="839"/>
    </location>
</feature>
<evidence type="ECO:0000313" key="3">
    <source>
        <dbReference type="EMBL" id="CAK0790753.1"/>
    </source>
</evidence>
<feature type="signal peptide" evidence="2">
    <location>
        <begin position="1"/>
        <end position="22"/>
    </location>
</feature>
<sequence length="1210" mass="130240">MWRPRGLAAALASAALRGVLEAQGAATRAAVHGKDAAGRLTPDMQQIVTTLGEVVEGMEAERTKAKEFAESLGKECDESMEPVKKAVARRSGIIGGLEQDLEDLNTEATDVPGGAKLPGVPRGAYASAGPLAAMASGAVQLWAWILHNGDQGWQQRRVLGHLQPPGANPVNDFLIVCATPDADVYFELVDGTSPDYQAVRFSPDRRTIPPGIARGQTYRFRREPTAAELAAFMGQARQAADDLYIQQAAAAGLPAVAPPGGAFVPFVPPAAGAPAGGQPAAAAGPAGAAPLAGGAAPAAAGAQWVTVESTTFASRGTPVVLSATDVVKGEVGIFTTPAGVAVLVRDLQAHPVEEYMVMESHRDLRISKATVIASKDRARSRFTSSDVQLRESPFPDWPVPGPRAVKWCCVWLFRRQGGPLEHHRSLVMTFGLRSADWGVETSDSGTCCLFLVPIQFCIEALVELLYILAGALRALRAKSAYGEGAVIAPLSMDAVHLIDLPAAGSVSRSLEHLAGDRGKEIAERLIQLRLPESTGREIAKLQWPARPYSDPALKRSPALCAELLRRMADCDLIEWHLTGEVSCGLFFVYKKSGRYRLIVDGRLPSCHFRDGDPVSLASGAAFSAIEVDSAAPIQVGSVDIVNAFYNVQLPEALRGIFVLPRIRADLVNVSSAQGRAIRRGQYLFPVLKVPEGAPDIGSDVWDGEWRRVLAKRWARSEAQVILEGRSMVLAHLHKTLSLAIFGKRHLFLGDAMASILAVSKGRSSSKLMRVCRQIGSLNLAFNMTSRWRWLPSERNPADRGSRRKRGDWAEASTRPREADPPPAALPAPRHAPLGGDSYGQRDRRVRAFAASLGRAFGVDFGPSDECRKRPAAGRPPPSRGIEPNLRADGGEPATDEHGLTLLESRTVKKPQEDRYKHIVSQFYLWCATANVATSNTTQLDSAVTAYLHEQFFEGFPSSAGTFLLAALTYCRQDLSPKAPELPRARRALLGFSRAAPNRSRWPLPWPFVALIADALIGRGHWAAAAATLLCFVFYTRPSELLRLRVKGAVPPPRGGPRALALWALLLTASENSAPSKTGEFDVSLSHDNTEFWWVGGLLTRLRAGRSATQPLLGLTYATRAALFSRAAVDAGLGGLGPPTLYQLRHGGASHELATRARPLAEIKKRGRWAADSSVRRYEMSGLLPTQLQRASEAVQRRAYAAAASIGSNIL</sequence>
<accession>A0ABN9PD13</accession>
<dbReference type="Proteomes" id="UP001189429">
    <property type="component" value="Unassembled WGS sequence"/>
</dbReference>
<keyword evidence="4" id="KW-1185">Reference proteome</keyword>
<evidence type="ECO:0000256" key="1">
    <source>
        <dbReference type="SAM" id="MobiDB-lite"/>
    </source>
</evidence>
<evidence type="ECO:0000313" key="4">
    <source>
        <dbReference type="Proteomes" id="UP001189429"/>
    </source>
</evidence>